<proteinExistence type="predicted"/>
<protein>
    <submittedName>
        <fullName evidence="3">Uncharacterized protein</fullName>
    </submittedName>
</protein>
<name>A0AAE1ARG7_9GAST</name>
<evidence type="ECO:0000313" key="3">
    <source>
        <dbReference type="EMBL" id="KAK3792400.1"/>
    </source>
</evidence>
<evidence type="ECO:0000313" key="4">
    <source>
        <dbReference type="Proteomes" id="UP001283361"/>
    </source>
</evidence>
<organism evidence="3 4">
    <name type="scientific">Elysia crispata</name>
    <name type="common">lettuce slug</name>
    <dbReference type="NCBI Taxonomy" id="231223"/>
    <lineage>
        <taxon>Eukaryota</taxon>
        <taxon>Metazoa</taxon>
        <taxon>Spiralia</taxon>
        <taxon>Lophotrochozoa</taxon>
        <taxon>Mollusca</taxon>
        <taxon>Gastropoda</taxon>
        <taxon>Heterobranchia</taxon>
        <taxon>Euthyneura</taxon>
        <taxon>Panpulmonata</taxon>
        <taxon>Sacoglossa</taxon>
        <taxon>Placobranchoidea</taxon>
        <taxon>Plakobranchidae</taxon>
        <taxon>Elysia</taxon>
    </lineage>
</organism>
<keyword evidence="4" id="KW-1185">Reference proteome</keyword>
<evidence type="ECO:0000256" key="1">
    <source>
        <dbReference type="SAM" id="MobiDB-lite"/>
    </source>
</evidence>
<gene>
    <name evidence="3" type="ORF">RRG08_045943</name>
</gene>
<keyword evidence="2" id="KW-0812">Transmembrane</keyword>
<comment type="caution">
    <text evidence="3">The sequence shown here is derived from an EMBL/GenBank/DDBJ whole genome shotgun (WGS) entry which is preliminary data.</text>
</comment>
<feature type="compositionally biased region" description="Basic and acidic residues" evidence="1">
    <location>
        <begin position="94"/>
        <end position="103"/>
    </location>
</feature>
<dbReference type="Proteomes" id="UP001283361">
    <property type="component" value="Unassembled WGS sequence"/>
</dbReference>
<dbReference type="EMBL" id="JAWDGP010001377">
    <property type="protein sequence ID" value="KAK3792400.1"/>
    <property type="molecule type" value="Genomic_DNA"/>
</dbReference>
<evidence type="ECO:0000256" key="2">
    <source>
        <dbReference type="SAM" id="Phobius"/>
    </source>
</evidence>
<keyword evidence="2" id="KW-1133">Transmembrane helix</keyword>
<accession>A0AAE1ARG7</accession>
<feature type="transmembrane region" description="Helical" evidence="2">
    <location>
        <begin position="23"/>
        <end position="49"/>
    </location>
</feature>
<sequence length="103" mass="11213">MFSLFLMDCIPGYLIWLPSNRSAGLFIFLFIICVSGTVSLATLSGYLAIVHQLLCWALNSNSGPWLGEKIETCIKNGVKSPSSAGMKKSSVTLRGEKRFPVSP</sequence>
<reference evidence="3" key="1">
    <citation type="journal article" date="2023" name="G3 (Bethesda)">
        <title>A reference genome for the long-term kleptoplast-retaining sea slug Elysia crispata morphotype clarki.</title>
        <authorList>
            <person name="Eastman K.E."/>
            <person name="Pendleton A.L."/>
            <person name="Shaikh M.A."/>
            <person name="Suttiyut T."/>
            <person name="Ogas R."/>
            <person name="Tomko P."/>
            <person name="Gavelis G."/>
            <person name="Widhalm J.R."/>
            <person name="Wisecaver J.H."/>
        </authorList>
    </citation>
    <scope>NUCLEOTIDE SEQUENCE</scope>
    <source>
        <strain evidence="3">ECLA1</strain>
    </source>
</reference>
<dbReference type="AlphaFoldDB" id="A0AAE1ARG7"/>
<feature type="region of interest" description="Disordered" evidence="1">
    <location>
        <begin position="78"/>
        <end position="103"/>
    </location>
</feature>
<keyword evidence="2" id="KW-0472">Membrane</keyword>